<accession>A0A3M8BBI8</accession>
<evidence type="ECO:0000313" key="4">
    <source>
        <dbReference type="Proteomes" id="UP000317180"/>
    </source>
</evidence>
<reference evidence="2 3" key="1">
    <citation type="submission" date="2018-10" db="EMBL/GenBank/DDBJ databases">
        <title>Phylogenomics of Brevibacillus.</title>
        <authorList>
            <person name="Dunlap C."/>
        </authorList>
    </citation>
    <scope>NUCLEOTIDE SEQUENCE [LARGE SCALE GENOMIC DNA]</scope>
    <source>
        <strain evidence="2 3">NRRL NRS 1219</strain>
    </source>
</reference>
<dbReference type="Proteomes" id="UP000276178">
    <property type="component" value="Unassembled WGS sequence"/>
</dbReference>
<organism evidence="2 3">
    <name type="scientific">Brevibacillus agri</name>
    <dbReference type="NCBI Taxonomy" id="51101"/>
    <lineage>
        <taxon>Bacteria</taxon>
        <taxon>Bacillati</taxon>
        <taxon>Bacillota</taxon>
        <taxon>Bacilli</taxon>
        <taxon>Bacillales</taxon>
        <taxon>Paenibacillaceae</taxon>
        <taxon>Brevibacillus</taxon>
    </lineage>
</organism>
<keyword evidence="4" id="KW-1185">Reference proteome</keyword>
<proteinExistence type="predicted"/>
<comment type="caution">
    <text evidence="2">The sequence shown here is derived from an EMBL/GenBank/DDBJ whole genome shotgun (WGS) entry which is preliminary data.</text>
</comment>
<protein>
    <submittedName>
        <fullName evidence="2">Uncharacterized protein</fullName>
    </submittedName>
</protein>
<dbReference type="Proteomes" id="UP000317180">
    <property type="component" value="Unassembled WGS sequence"/>
</dbReference>
<evidence type="ECO:0000313" key="3">
    <source>
        <dbReference type="Proteomes" id="UP000276178"/>
    </source>
</evidence>
<dbReference type="EMBL" id="BJOD01000004">
    <property type="protein sequence ID" value="GED24505.1"/>
    <property type="molecule type" value="Genomic_DNA"/>
</dbReference>
<dbReference type="AlphaFoldDB" id="A0A3M8BBI8"/>
<evidence type="ECO:0000313" key="2">
    <source>
        <dbReference type="EMBL" id="RNB60831.1"/>
    </source>
</evidence>
<reference evidence="1 4" key="2">
    <citation type="submission" date="2019-06" db="EMBL/GenBank/DDBJ databases">
        <title>Whole genome shotgun sequence of Brevibacillus agri NBRC 15538.</title>
        <authorList>
            <person name="Hosoyama A."/>
            <person name="Uohara A."/>
            <person name="Ohji S."/>
            <person name="Ichikawa N."/>
        </authorList>
    </citation>
    <scope>NUCLEOTIDE SEQUENCE [LARGE SCALE GENOMIC DNA]</scope>
    <source>
        <strain evidence="1 4">NBRC 15538</strain>
    </source>
</reference>
<evidence type="ECO:0000313" key="1">
    <source>
        <dbReference type="EMBL" id="GED24505.1"/>
    </source>
</evidence>
<name>A0A3M8BBI8_9BACL</name>
<sequence>MLSPGGMNVEYTCLTCQQVFASEKGLCPHLQQFFTSAEGQKIWRIRLLHRYAYEFYSDSQMQELVREQPLMVSEVLCVEQFDTRTYTGLNALGQRVSILE</sequence>
<dbReference type="EMBL" id="RHHN01000008">
    <property type="protein sequence ID" value="RNB60831.1"/>
    <property type="molecule type" value="Genomic_DNA"/>
</dbReference>
<gene>
    <name evidence="1" type="ORF">BAG01nite_06070</name>
    <name evidence="2" type="ORF">EB820_01485</name>
</gene>